<dbReference type="EMBL" id="SDMK01000001">
    <property type="protein sequence ID" value="RXS97500.1"/>
    <property type="molecule type" value="Genomic_DNA"/>
</dbReference>
<reference evidence="2 3" key="1">
    <citation type="journal article" date="2016" name="Int. J. Syst. Evol. Microbiol.">
        <title>Acidipila dinghuensis sp. nov., an acidobacterium isolated from forest soil.</title>
        <authorList>
            <person name="Jiang Y.W."/>
            <person name="Wang J."/>
            <person name="Chen M.H."/>
            <person name="Lv Y.Y."/>
            <person name="Qiu L.H."/>
        </authorList>
    </citation>
    <scope>NUCLEOTIDE SEQUENCE [LARGE SCALE GENOMIC DNA]</scope>
    <source>
        <strain evidence="2 3">DHOF10</strain>
    </source>
</reference>
<evidence type="ECO:0000256" key="1">
    <source>
        <dbReference type="SAM" id="MobiDB-lite"/>
    </source>
</evidence>
<dbReference type="OrthoDB" id="120510at2"/>
<organism evidence="2 3">
    <name type="scientific">Silvibacterium dinghuense</name>
    <dbReference type="NCBI Taxonomy" id="1560006"/>
    <lineage>
        <taxon>Bacteria</taxon>
        <taxon>Pseudomonadati</taxon>
        <taxon>Acidobacteriota</taxon>
        <taxon>Terriglobia</taxon>
        <taxon>Terriglobales</taxon>
        <taxon>Acidobacteriaceae</taxon>
        <taxon>Silvibacterium</taxon>
    </lineage>
</organism>
<feature type="region of interest" description="Disordered" evidence="1">
    <location>
        <begin position="62"/>
        <end position="102"/>
    </location>
</feature>
<dbReference type="AlphaFoldDB" id="A0A4Q1SJP4"/>
<keyword evidence="3" id="KW-1185">Reference proteome</keyword>
<dbReference type="RefSeq" id="WP_129207279.1">
    <property type="nucleotide sequence ID" value="NZ_BMGU01000001.1"/>
</dbReference>
<evidence type="ECO:0000313" key="3">
    <source>
        <dbReference type="Proteomes" id="UP000290253"/>
    </source>
</evidence>
<dbReference type="Proteomes" id="UP000290253">
    <property type="component" value="Unassembled WGS sequence"/>
</dbReference>
<accession>A0A4Q1SJP4</accession>
<protein>
    <submittedName>
        <fullName evidence="2">Uncharacterized protein</fullName>
    </submittedName>
</protein>
<proteinExistence type="predicted"/>
<sequence>MSKFKIEHGASKVNLVLLKTNIEDTISQDIDLLASWSNNERRFVINELLRFALAQEEDFQKHKASSVVNPARPASIAKPSTLTAKPTSDAVPKSDSLVSTRA</sequence>
<comment type="caution">
    <text evidence="2">The sequence shown here is derived from an EMBL/GenBank/DDBJ whole genome shotgun (WGS) entry which is preliminary data.</text>
</comment>
<name>A0A4Q1SJP4_9BACT</name>
<evidence type="ECO:0000313" key="2">
    <source>
        <dbReference type="EMBL" id="RXS97500.1"/>
    </source>
</evidence>
<gene>
    <name evidence="2" type="ORF">ESZ00_06305</name>
</gene>